<dbReference type="InterPro" id="IPR034975">
    <property type="entry name" value="Somatotropin"/>
</dbReference>
<dbReference type="GO" id="GO:0045927">
    <property type="term" value="P:positive regulation of growth"/>
    <property type="evidence" value="ECO:0007669"/>
    <property type="project" value="TreeGrafter"/>
</dbReference>
<dbReference type="Proteomes" id="UP000233040">
    <property type="component" value="Unassembled WGS sequence"/>
</dbReference>
<keyword evidence="4 7" id="KW-0372">Hormone</keyword>
<dbReference type="Ensembl" id="ENSCCAT00000031298.1">
    <property type="protein sequence ID" value="ENSCCAP00000013863.1"/>
    <property type="gene ID" value="ENSCCAG00000024719.1"/>
</dbReference>
<dbReference type="InterPro" id="IPR009079">
    <property type="entry name" value="4_helix_cytokine-like_core"/>
</dbReference>
<keyword evidence="6" id="KW-0862">Zinc</keyword>
<dbReference type="GO" id="GO:0048513">
    <property type="term" value="P:animal organ development"/>
    <property type="evidence" value="ECO:0007669"/>
    <property type="project" value="TreeGrafter"/>
</dbReference>
<comment type="similarity">
    <text evidence="2 7">Belongs to the somatotropin/prolactin family.</text>
</comment>
<dbReference type="GO" id="GO:0031667">
    <property type="term" value="P:response to nutrient levels"/>
    <property type="evidence" value="ECO:0007669"/>
    <property type="project" value="TreeGrafter"/>
</dbReference>
<evidence type="ECO:0000256" key="1">
    <source>
        <dbReference type="ARBA" id="ARBA00004613"/>
    </source>
</evidence>
<dbReference type="GeneTree" id="ENSGT00950000182818"/>
<organism evidence="9 10">
    <name type="scientific">Cebus imitator</name>
    <name type="common">Panamanian white-faced capuchin</name>
    <name type="synonym">Cebus capucinus imitator</name>
    <dbReference type="NCBI Taxonomy" id="2715852"/>
    <lineage>
        <taxon>Eukaryota</taxon>
        <taxon>Metazoa</taxon>
        <taxon>Chordata</taxon>
        <taxon>Craniata</taxon>
        <taxon>Vertebrata</taxon>
        <taxon>Euteleostomi</taxon>
        <taxon>Mammalia</taxon>
        <taxon>Eutheria</taxon>
        <taxon>Euarchontoglires</taxon>
        <taxon>Primates</taxon>
        <taxon>Haplorrhini</taxon>
        <taxon>Platyrrhini</taxon>
        <taxon>Cebidae</taxon>
        <taxon>Cebinae</taxon>
        <taxon>Cebus</taxon>
    </lineage>
</organism>
<dbReference type="STRING" id="9516.ENSCCAP00000013863"/>
<dbReference type="GO" id="GO:0005131">
    <property type="term" value="F:growth hormone receptor binding"/>
    <property type="evidence" value="ECO:0007669"/>
    <property type="project" value="InterPro"/>
</dbReference>
<dbReference type="Pfam" id="PF00103">
    <property type="entry name" value="Hormone_1"/>
    <property type="match status" value="1"/>
</dbReference>
<feature type="binding site" evidence="6">
    <location>
        <position position="44"/>
    </location>
    <ligand>
        <name>Zn(2+)</name>
        <dbReference type="ChEBI" id="CHEBI:29105"/>
    </ligand>
</feature>
<evidence type="ECO:0000313" key="10">
    <source>
        <dbReference type="Proteomes" id="UP000233040"/>
    </source>
</evidence>
<evidence type="ECO:0000256" key="3">
    <source>
        <dbReference type="ARBA" id="ARBA00022525"/>
    </source>
</evidence>
<evidence type="ECO:0000256" key="8">
    <source>
        <dbReference type="SAM" id="SignalP"/>
    </source>
</evidence>
<dbReference type="GO" id="GO:0005179">
    <property type="term" value="F:hormone activity"/>
    <property type="evidence" value="ECO:0007669"/>
    <property type="project" value="UniProtKB-KW"/>
</dbReference>
<dbReference type="PANTHER" id="PTHR11417">
    <property type="entry name" value="SOMATOTROPIN,PROLACTIN"/>
    <property type="match status" value="1"/>
</dbReference>
<dbReference type="GO" id="GO:0046872">
    <property type="term" value="F:metal ion binding"/>
    <property type="evidence" value="ECO:0007669"/>
    <property type="project" value="UniProtKB-KW"/>
</dbReference>
<protein>
    <submittedName>
        <fullName evidence="9">Uncharacterized protein</fullName>
    </submittedName>
</protein>
<evidence type="ECO:0000313" key="9">
    <source>
        <dbReference type="Ensembl" id="ENSCCAP00000013863.1"/>
    </source>
</evidence>
<sequence length="222" mass="25434">MAAVSRASLFLIFTLLCLPWLREAGAFPTMSLSSLYNYAVTRSHLLQDLAFNIYQKFVSSSQMEAHGPKEEKDFFLYNASTSLCFSASVPAPTTKNETLQKSNLQLLRTSQQLILLWLSPVQFLSGAFGYSPLHTFLDRFIYEYLKDLEEVIQTLMGRLEDGSSQTGEISRQTYSNLDINLYNDDTLFKYYRLLYCFRTDMDKFATFLRIVKCRSVEGSCGL</sequence>
<dbReference type="GO" id="GO:0005615">
    <property type="term" value="C:extracellular space"/>
    <property type="evidence" value="ECO:0007669"/>
    <property type="project" value="InterPro"/>
</dbReference>
<feature type="chain" id="PRO_5014333394" evidence="8">
    <location>
        <begin position="27"/>
        <end position="222"/>
    </location>
</feature>
<dbReference type="PRINTS" id="PR00836">
    <property type="entry name" value="SOMATOTROPIN"/>
</dbReference>
<accession>A0A2K5QD89</accession>
<dbReference type="PANTHER" id="PTHR11417:SF2">
    <property type="entry name" value="SOMATOTROPIN"/>
    <property type="match status" value="1"/>
</dbReference>
<keyword evidence="3" id="KW-0964">Secreted</keyword>
<keyword evidence="10" id="KW-1185">Reference proteome</keyword>
<comment type="subcellular location">
    <subcellularLocation>
        <location evidence="1 7">Secreted</location>
    </subcellularLocation>
</comment>
<dbReference type="GO" id="GO:0008083">
    <property type="term" value="F:growth factor activity"/>
    <property type="evidence" value="ECO:0007669"/>
    <property type="project" value="TreeGrafter"/>
</dbReference>
<dbReference type="Gene3D" id="1.20.1250.10">
    <property type="match status" value="1"/>
</dbReference>
<evidence type="ECO:0000256" key="4">
    <source>
        <dbReference type="ARBA" id="ARBA00022702"/>
    </source>
</evidence>
<keyword evidence="8" id="KW-0732">Signal</keyword>
<comment type="function">
    <text evidence="5">Plays an important role in growth control. Its major role in stimulating body growth is to stimulate the liver and other tissues to secrete IGF1. It stimulates both the differentiation and proliferation of myoblasts. It also stimulates amino acid uptake and protein synthesis in muscle and other tissues.</text>
</comment>
<dbReference type="GO" id="GO:0046427">
    <property type="term" value="P:positive regulation of receptor signaling pathway via JAK-STAT"/>
    <property type="evidence" value="ECO:0007669"/>
    <property type="project" value="TreeGrafter"/>
</dbReference>
<proteinExistence type="inferred from homology"/>
<keyword evidence="6" id="KW-0479">Metal-binding</keyword>
<dbReference type="CDD" id="cd10285">
    <property type="entry name" value="somatotropin_like"/>
    <property type="match status" value="1"/>
</dbReference>
<evidence type="ECO:0000256" key="6">
    <source>
        <dbReference type="PIRSR" id="PIRSR601400-1"/>
    </source>
</evidence>
<dbReference type="GO" id="GO:0060396">
    <property type="term" value="P:growth hormone receptor signaling pathway"/>
    <property type="evidence" value="ECO:0007669"/>
    <property type="project" value="TreeGrafter"/>
</dbReference>
<feature type="signal peptide" evidence="8">
    <location>
        <begin position="1"/>
        <end position="26"/>
    </location>
</feature>
<dbReference type="SUPFAM" id="SSF47266">
    <property type="entry name" value="4-helical cytokines"/>
    <property type="match status" value="1"/>
</dbReference>
<evidence type="ECO:0000256" key="2">
    <source>
        <dbReference type="ARBA" id="ARBA00008474"/>
    </source>
</evidence>
<evidence type="ECO:0000256" key="7">
    <source>
        <dbReference type="RuleBase" id="RU003618"/>
    </source>
</evidence>
<dbReference type="InterPro" id="IPR001400">
    <property type="entry name" value="Somatotropin/Prolactin"/>
</dbReference>
<name>A0A2K5QD89_CEBIM</name>
<reference evidence="9" key="1">
    <citation type="submission" date="2025-08" db="UniProtKB">
        <authorList>
            <consortium name="Ensembl"/>
        </authorList>
    </citation>
    <scope>IDENTIFICATION</scope>
</reference>
<reference evidence="9" key="2">
    <citation type="submission" date="2025-09" db="UniProtKB">
        <authorList>
            <consortium name="Ensembl"/>
        </authorList>
    </citation>
    <scope>IDENTIFICATION</scope>
</reference>
<evidence type="ECO:0000256" key="5">
    <source>
        <dbReference type="ARBA" id="ARBA00049615"/>
    </source>
</evidence>
<dbReference type="AlphaFoldDB" id="A0A2K5QD89"/>